<dbReference type="OrthoDB" id="1947657at2"/>
<keyword evidence="2" id="KW-1185">Reference proteome</keyword>
<proteinExistence type="predicted"/>
<accession>A0A4V2UUM9</accession>
<name>A0A4V2UUM9_9FIRM</name>
<protein>
    <submittedName>
        <fullName evidence="1">Uncharacterized protein</fullName>
    </submittedName>
</protein>
<dbReference type="SUPFAM" id="SSF69304">
    <property type="entry name" value="Tricorn protease N-terminal domain"/>
    <property type="match status" value="1"/>
</dbReference>
<dbReference type="InterPro" id="IPR011042">
    <property type="entry name" value="6-blade_b-propeller_TolB-like"/>
</dbReference>
<dbReference type="PROSITE" id="PS51257">
    <property type="entry name" value="PROKAR_LIPOPROTEIN"/>
    <property type="match status" value="1"/>
</dbReference>
<organism evidence="1 2">
    <name type="scientific">Keratinibaculum paraultunense</name>
    <dbReference type="NCBI Taxonomy" id="1278232"/>
    <lineage>
        <taxon>Bacteria</taxon>
        <taxon>Bacillati</taxon>
        <taxon>Bacillota</taxon>
        <taxon>Tissierellia</taxon>
        <taxon>Tissierellales</taxon>
        <taxon>Tepidimicrobiaceae</taxon>
        <taxon>Keratinibaculum</taxon>
    </lineage>
</organism>
<comment type="caution">
    <text evidence="1">The sequence shown here is derived from an EMBL/GenBank/DDBJ whole genome shotgun (WGS) entry which is preliminary data.</text>
</comment>
<dbReference type="AlphaFoldDB" id="A0A4V2UUM9"/>
<dbReference type="Gene3D" id="2.120.10.30">
    <property type="entry name" value="TolB, C-terminal domain"/>
    <property type="match status" value="1"/>
</dbReference>
<dbReference type="RefSeq" id="WP_132025396.1">
    <property type="nucleotide sequence ID" value="NZ_CP068564.1"/>
</dbReference>
<evidence type="ECO:0000313" key="2">
    <source>
        <dbReference type="Proteomes" id="UP000294567"/>
    </source>
</evidence>
<dbReference type="EMBL" id="SMAE01000001">
    <property type="protein sequence ID" value="TCS91630.1"/>
    <property type="molecule type" value="Genomic_DNA"/>
</dbReference>
<sequence>MKKILFLFSIITLIIVSTTGCSTNKKNSFLFTKNLEEKPLSYKIEKIVLSKGFQSIEPNTEIINKGNNLKILVTVGLIECSGVTIDKITQSGNDINIYIERLLEKGKTQLSIPQIMISIDEPTIEKLDKLNYNIINQNYETITLKFNKNQILNKICSQYNISPNTMPIVNLIKRNNQLLWDISFNNIFDKKNYKSPIINFHVKVDANTGKILDSKKENISTYIDNGTILDYVPSNHLLYKQQIEDEDNIYEKLWYYNTENGEKKKLYTSKGKIQSAIFNPNAEYISLIELNDDKTDLYVINILDGTAYKITAVDCIYTNLMKWINENTLLFIDNSGSKSTLLRYDLEKNNTTVQFNLDISVEDFDALGDNFLFIKNNEDESLNKTIYFKKKGTELKELAQGFKANFFNENYVVYLKNIEKEDKNILHVYDIEKQQEVNNLLDYDIGNYFKLDEENLMLIEKNNGHNNFALNKYNIANGHITPIADINSSKIFFDPYNERCYISLTPPDDIEKDNIIYSVNMSNLNIIDNKN</sequence>
<dbReference type="Proteomes" id="UP000294567">
    <property type="component" value="Unassembled WGS sequence"/>
</dbReference>
<gene>
    <name evidence="1" type="ORF">EDD65_101133</name>
</gene>
<reference evidence="1 2" key="1">
    <citation type="submission" date="2019-03" db="EMBL/GenBank/DDBJ databases">
        <title>Genomic Encyclopedia of Type Strains, Phase IV (KMG-IV): sequencing the most valuable type-strain genomes for metagenomic binning, comparative biology and taxonomic classification.</title>
        <authorList>
            <person name="Goeker M."/>
        </authorList>
    </citation>
    <scope>NUCLEOTIDE SEQUENCE [LARGE SCALE GENOMIC DNA]</scope>
    <source>
        <strain evidence="1 2">DSM 26752</strain>
    </source>
</reference>
<evidence type="ECO:0000313" key="1">
    <source>
        <dbReference type="EMBL" id="TCS91630.1"/>
    </source>
</evidence>